<feature type="chain" id="PRO_5042860481" description="Hydrophobin" evidence="1">
    <location>
        <begin position="20"/>
        <end position="87"/>
    </location>
</feature>
<reference evidence="2" key="1">
    <citation type="journal article" date="2023" name="Mol. Phylogenet. Evol.">
        <title>Genome-scale phylogeny and comparative genomics of the fungal order Sordariales.</title>
        <authorList>
            <person name="Hensen N."/>
            <person name="Bonometti L."/>
            <person name="Westerberg I."/>
            <person name="Brannstrom I.O."/>
            <person name="Guillou S."/>
            <person name="Cros-Aarteil S."/>
            <person name="Calhoun S."/>
            <person name="Haridas S."/>
            <person name="Kuo A."/>
            <person name="Mondo S."/>
            <person name="Pangilinan J."/>
            <person name="Riley R."/>
            <person name="LaButti K."/>
            <person name="Andreopoulos B."/>
            <person name="Lipzen A."/>
            <person name="Chen C."/>
            <person name="Yan M."/>
            <person name="Daum C."/>
            <person name="Ng V."/>
            <person name="Clum A."/>
            <person name="Steindorff A."/>
            <person name="Ohm R.A."/>
            <person name="Martin F."/>
            <person name="Silar P."/>
            <person name="Natvig D.O."/>
            <person name="Lalanne C."/>
            <person name="Gautier V."/>
            <person name="Ament-Velasquez S.L."/>
            <person name="Kruys A."/>
            <person name="Hutchinson M.I."/>
            <person name="Powell A.J."/>
            <person name="Barry K."/>
            <person name="Miller A.N."/>
            <person name="Grigoriev I.V."/>
            <person name="Debuchy R."/>
            <person name="Gladieux P."/>
            <person name="Hiltunen Thoren M."/>
            <person name="Johannesson H."/>
        </authorList>
    </citation>
    <scope>NUCLEOTIDE SEQUENCE</scope>
    <source>
        <strain evidence="2">PSN293</strain>
    </source>
</reference>
<dbReference type="Proteomes" id="UP001301769">
    <property type="component" value="Unassembled WGS sequence"/>
</dbReference>
<sequence>MQFSSIITVLTMAMAAVQAAPNPSVLKTRTNPDCSAGGNGKKVCCLGLTCIVTILTGICSDSTFCCETNSNVGALVSINALNCVKLL</sequence>
<organism evidence="2 3">
    <name type="scientific">Rhypophila decipiens</name>
    <dbReference type="NCBI Taxonomy" id="261697"/>
    <lineage>
        <taxon>Eukaryota</taxon>
        <taxon>Fungi</taxon>
        <taxon>Dikarya</taxon>
        <taxon>Ascomycota</taxon>
        <taxon>Pezizomycotina</taxon>
        <taxon>Sordariomycetes</taxon>
        <taxon>Sordariomycetidae</taxon>
        <taxon>Sordariales</taxon>
        <taxon>Naviculisporaceae</taxon>
        <taxon>Rhypophila</taxon>
    </lineage>
</organism>
<keyword evidence="3" id="KW-1185">Reference proteome</keyword>
<reference evidence="2" key="2">
    <citation type="submission" date="2023-05" db="EMBL/GenBank/DDBJ databases">
        <authorList>
            <consortium name="Lawrence Berkeley National Laboratory"/>
            <person name="Steindorff A."/>
            <person name="Hensen N."/>
            <person name="Bonometti L."/>
            <person name="Westerberg I."/>
            <person name="Brannstrom I.O."/>
            <person name="Guillou S."/>
            <person name="Cros-Aarteil S."/>
            <person name="Calhoun S."/>
            <person name="Haridas S."/>
            <person name="Kuo A."/>
            <person name="Mondo S."/>
            <person name="Pangilinan J."/>
            <person name="Riley R."/>
            <person name="Labutti K."/>
            <person name="Andreopoulos B."/>
            <person name="Lipzen A."/>
            <person name="Chen C."/>
            <person name="Yanf M."/>
            <person name="Daum C."/>
            <person name="Ng V."/>
            <person name="Clum A."/>
            <person name="Ohm R."/>
            <person name="Martin F."/>
            <person name="Silar P."/>
            <person name="Natvig D."/>
            <person name="Lalanne C."/>
            <person name="Gautier V."/>
            <person name="Ament-Velasquez S.L."/>
            <person name="Kruys A."/>
            <person name="Hutchinson M.I."/>
            <person name="Powell A.J."/>
            <person name="Barry K."/>
            <person name="Miller A.N."/>
            <person name="Grigoriev I.V."/>
            <person name="Debuchy R."/>
            <person name="Gladieux P."/>
            <person name="Thoren M.H."/>
            <person name="Johannesson H."/>
        </authorList>
    </citation>
    <scope>NUCLEOTIDE SEQUENCE</scope>
    <source>
        <strain evidence="2">PSN293</strain>
    </source>
</reference>
<protein>
    <recommendedName>
        <fullName evidence="4">Hydrophobin</fullName>
    </recommendedName>
</protein>
<name>A0AAN6XXA6_9PEZI</name>
<comment type="caution">
    <text evidence="2">The sequence shown here is derived from an EMBL/GenBank/DDBJ whole genome shotgun (WGS) entry which is preliminary data.</text>
</comment>
<feature type="signal peptide" evidence="1">
    <location>
        <begin position="1"/>
        <end position="19"/>
    </location>
</feature>
<keyword evidence="1" id="KW-0732">Signal</keyword>
<dbReference type="EMBL" id="MU858250">
    <property type="protein sequence ID" value="KAK4208286.1"/>
    <property type="molecule type" value="Genomic_DNA"/>
</dbReference>
<dbReference type="AlphaFoldDB" id="A0AAN6XXA6"/>
<evidence type="ECO:0000313" key="2">
    <source>
        <dbReference type="EMBL" id="KAK4208286.1"/>
    </source>
</evidence>
<evidence type="ECO:0000256" key="1">
    <source>
        <dbReference type="SAM" id="SignalP"/>
    </source>
</evidence>
<evidence type="ECO:0000313" key="3">
    <source>
        <dbReference type="Proteomes" id="UP001301769"/>
    </source>
</evidence>
<evidence type="ECO:0008006" key="4">
    <source>
        <dbReference type="Google" id="ProtNLM"/>
    </source>
</evidence>
<gene>
    <name evidence="2" type="ORF">QBC37DRAFT_79966</name>
</gene>
<accession>A0AAN6XXA6</accession>
<proteinExistence type="predicted"/>